<name>A0A1M3TUU6_ASPLC</name>
<dbReference type="Proteomes" id="UP000184063">
    <property type="component" value="Unassembled WGS sequence"/>
</dbReference>
<sequence length="79" mass="9052">MNGKRIATNGRWYAKIEKCLLMGTKEKAAKQRGSEREAEKGKGKEGGEISEGRRARRGGRMQERELRMQLGCRPEMKKK</sequence>
<feature type="compositionally biased region" description="Basic and acidic residues" evidence="1">
    <location>
        <begin position="25"/>
        <end position="53"/>
    </location>
</feature>
<evidence type="ECO:0000256" key="1">
    <source>
        <dbReference type="SAM" id="MobiDB-lite"/>
    </source>
</evidence>
<dbReference type="EMBL" id="KV878237">
    <property type="protein sequence ID" value="OJZ90523.1"/>
    <property type="molecule type" value="Genomic_DNA"/>
</dbReference>
<dbReference type="AlphaFoldDB" id="A0A1M3TUU6"/>
<dbReference type="VEuPathDB" id="FungiDB:ASPFODRAFT_40883"/>
<gene>
    <name evidence="2" type="ORF">ASPFODRAFT_40883</name>
</gene>
<evidence type="ECO:0000313" key="2">
    <source>
        <dbReference type="EMBL" id="OJZ90523.1"/>
    </source>
</evidence>
<organism evidence="2 3">
    <name type="scientific">Aspergillus luchuensis (strain CBS 106.47)</name>
    <dbReference type="NCBI Taxonomy" id="1137211"/>
    <lineage>
        <taxon>Eukaryota</taxon>
        <taxon>Fungi</taxon>
        <taxon>Dikarya</taxon>
        <taxon>Ascomycota</taxon>
        <taxon>Pezizomycotina</taxon>
        <taxon>Eurotiomycetes</taxon>
        <taxon>Eurotiomycetidae</taxon>
        <taxon>Eurotiales</taxon>
        <taxon>Aspergillaceae</taxon>
        <taxon>Aspergillus</taxon>
        <taxon>Aspergillus subgen. Circumdati</taxon>
    </lineage>
</organism>
<reference evidence="3" key="1">
    <citation type="journal article" date="2017" name="Genome Biol.">
        <title>Comparative genomics reveals high biological diversity and specific adaptations in the industrially and medically important fungal genus Aspergillus.</title>
        <authorList>
            <person name="de Vries R.P."/>
            <person name="Riley R."/>
            <person name="Wiebenga A."/>
            <person name="Aguilar-Osorio G."/>
            <person name="Amillis S."/>
            <person name="Uchima C.A."/>
            <person name="Anderluh G."/>
            <person name="Asadollahi M."/>
            <person name="Askin M."/>
            <person name="Barry K."/>
            <person name="Battaglia E."/>
            <person name="Bayram O."/>
            <person name="Benocci T."/>
            <person name="Braus-Stromeyer S.A."/>
            <person name="Caldana C."/>
            <person name="Canovas D."/>
            <person name="Cerqueira G.C."/>
            <person name="Chen F."/>
            <person name="Chen W."/>
            <person name="Choi C."/>
            <person name="Clum A."/>
            <person name="Dos Santos R.A."/>
            <person name="Damasio A.R."/>
            <person name="Diallinas G."/>
            <person name="Emri T."/>
            <person name="Fekete E."/>
            <person name="Flipphi M."/>
            <person name="Freyberg S."/>
            <person name="Gallo A."/>
            <person name="Gournas C."/>
            <person name="Habgood R."/>
            <person name="Hainaut M."/>
            <person name="Harispe M.L."/>
            <person name="Henrissat B."/>
            <person name="Hilden K.S."/>
            <person name="Hope R."/>
            <person name="Hossain A."/>
            <person name="Karabika E."/>
            <person name="Karaffa L."/>
            <person name="Karanyi Z."/>
            <person name="Krasevec N."/>
            <person name="Kuo A."/>
            <person name="Kusch H."/>
            <person name="LaButti K."/>
            <person name="Lagendijk E.L."/>
            <person name="Lapidus A."/>
            <person name="Levasseur A."/>
            <person name="Lindquist E."/>
            <person name="Lipzen A."/>
            <person name="Logrieco A.F."/>
            <person name="MacCabe A."/>
            <person name="Maekelae M.R."/>
            <person name="Malavazi I."/>
            <person name="Melin P."/>
            <person name="Meyer V."/>
            <person name="Mielnichuk N."/>
            <person name="Miskei M."/>
            <person name="Molnar A.P."/>
            <person name="Mule G."/>
            <person name="Ngan C.Y."/>
            <person name="Orejas M."/>
            <person name="Orosz E."/>
            <person name="Ouedraogo J.P."/>
            <person name="Overkamp K.M."/>
            <person name="Park H.-S."/>
            <person name="Perrone G."/>
            <person name="Piumi F."/>
            <person name="Punt P.J."/>
            <person name="Ram A.F."/>
            <person name="Ramon A."/>
            <person name="Rauscher S."/>
            <person name="Record E."/>
            <person name="Riano-Pachon D.M."/>
            <person name="Robert V."/>
            <person name="Roehrig J."/>
            <person name="Ruller R."/>
            <person name="Salamov A."/>
            <person name="Salih N.S."/>
            <person name="Samson R.A."/>
            <person name="Sandor E."/>
            <person name="Sanguinetti M."/>
            <person name="Schuetze T."/>
            <person name="Sepcic K."/>
            <person name="Shelest E."/>
            <person name="Sherlock G."/>
            <person name="Sophianopoulou V."/>
            <person name="Squina F.M."/>
            <person name="Sun H."/>
            <person name="Susca A."/>
            <person name="Todd R.B."/>
            <person name="Tsang A."/>
            <person name="Unkles S.E."/>
            <person name="van de Wiele N."/>
            <person name="van Rossen-Uffink D."/>
            <person name="Oliveira J.V."/>
            <person name="Vesth T.C."/>
            <person name="Visser J."/>
            <person name="Yu J.-H."/>
            <person name="Zhou M."/>
            <person name="Andersen M.R."/>
            <person name="Archer D.B."/>
            <person name="Baker S.E."/>
            <person name="Benoit I."/>
            <person name="Brakhage A.A."/>
            <person name="Braus G.H."/>
            <person name="Fischer R."/>
            <person name="Frisvad J.C."/>
            <person name="Goldman G.H."/>
            <person name="Houbraken J."/>
            <person name="Oakley B."/>
            <person name="Pocsi I."/>
            <person name="Scazzocchio C."/>
            <person name="Seiboth B."/>
            <person name="vanKuyk P.A."/>
            <person name="Wortman J."/>
            <person name="Dyer P.S."/>
            <person name="Grigoriev I.V."/>
        </authorList>
    </citation>
    <scope>NUCLEOTIDE SEQUENCE [LARGE SCALE GENOMIC DNA]</scope>
    <source>
        <strain evidence="3">CBS 106.47</strain>
    </source>
</reference>
<protein>
    <submittedName>
        <fullName evidence="2">Uncharacterized protein</fullName>
    </submittedName>
</protein>
<evidence type="ECO:0000313" key="3">
    <source>
        <dbReference type="Proteomes" id="UP000184063"/>
    </source>
</evidence>
<proteinExistence type="predicted"/>
<feature type="region of interest" description="Disordered" evidence="1">
    <location>
        <begin position="25"/>
        <end position="79"/>
    </location>
</feature>
<accession>A0A1M3TUU6</accession>